<name>A0A1H1TCV7_9ACTN</name>
<dbReference type="STRING" id="117157.SAMN04489717_3152"/>
<accession>A0A1H1TCV7</accession>
<dbReference type="SUPFAM" id="SSF52172">
    <property type="entry name" value="CheY-like"/>
    <property type="match status" value="1"/>
</dbReference>
<dbReference type="InterPro" id="IPR058245">
    <property type="entry name" value="NreC/VraR/RcsB-like_REC"/>
</dbReference>
<keyword evidence="5" id="KW-1185">Reference proteome</keyword>
<dbReference type="OrthoDB" id="7352332at2"/>
<dbReference type="PROSITE" id="PS50110">
    <property type="entry name" value="RESPONSE_REGULATORY"/>
    <property type="match status" value="1"/>
</dbReference>
<dbReference type="AlphaFoldDB" id="A0A1H1TCV7"/>
<dbReference type="PANTHER" id="PTHR44591:SF3">
    <property type="entry name" value="RESPONSE REGULATORY DOMAIN-CONTAINING PROTEIN"/>
    <property type="match status" value="1"/>
</dbReference>
<evidence type="ECO:0000313" key="5">
    <source>
        <dbReference type="Proteomes" id="UP000198983"/>
    </source>
</evidence>
<dbReference type="Gene3D" id="3.40.50.2300">
    <property type="match status" value="1"/>
</dbReference>
<dbReference type="CDD" id="cd17535">
    <property type="entry name" value="REC_NarL-like"/>
    <property type="match status" value="1"/>
</dbReference>
<dbReference type="GO" id="GO:0000160">
    <property type="term" value="P:phosphorelay signal transduction system"/>
    <property type="evidence" value="ECO:0007669"/>
    <property type="project" value="InterPro"/>
</dbReference>
<keyword evidence="1 2" id="KW-0597">Phosphoprotein</keyword>
<dbReference type="Proteomes" id="UP000198983">
    <property type="component" value="Chromosome I"/>
</dbReference>
<evidence type="ECO:0000313" key="4">
    <source>
        <dbReference type="EMBL" id="SDS58112.1"/>
    </source>
</evidence>
<evidence type="ECO:0000256" key="2">
    <source>
        <dbReference type="PROSITE-ProRule" id="PRU00169"/>
    </source>
</evidence>
<dbReference type="InterPro" id="IPR001789">
    <property type="entry name" value="Sig_transdc_resp-reg_receiver"/>
</dbReference>
<organism evidence="4 5">
    <name type="scientific">Actinopolymorpha singaporensis</name>
    <dbReference type="NCBI Taxonomy" id="117157"/>
    <lineage>
        <taxon>Bacteria</taxon>
        <taxon>Bacillati</taxon>
        <taxon>Actinomycetota</taxon>
        <taxon>Actinomycetes</taxon>
        <taxon>Propionibacteriales</taxon>
        <taxon>Actinopolymorphaceae</taxon>
        <taxon>Actinopolymorpha</taxon>
    </lineage>
</organism>
<dbReference type="Pfam" id="PF00072">
    <property type="entry name" value="Response_reg"/>
    <property type="match status" value="1"/>
</dbReference>
<gene>
    <name evidence="4" type="ORF">SAMN04489717_3152</name>
</gene>
<dbReference type="SMART" id="SM00448">
    <property type="entry name" value="REC"/>
    <property type="match status" value="1"/>
</dbReference>
<dbReference type="InterPro" id="IPR011006">
    <property type="entry name" value="CheY-like_superfamily"/>
</dbReference>
<evidence type="ECO:0000256" key="1">
    <source>
        <dbReference type="ARBA" id="ARBA00022553"/>
    </source>
</evidence>
<dbReference type="EMBL" id="LT629732">
    <property type="protein sequence ID" value="SDS58112.1"/>
    <property type="molecule type" value="Genomic_DNA"/>
</dbReference>
<sequence>MRCLLIDDSPRYLRAARALLEREGVAVVGMVQTGEEALARVADFRPDVTLVDINLRGESGFDLARRLTSAEHSGGRSQVILLSSHSADDFEDLIESSPAAGFLDKSNLSAAAIASLVGAVGD</sequence>
<dbReference type="RefSeq" id="WP_092654421.1">
    <property type="nucleotide sequence ID" value="NZ_LT629732.1"/>
</dbReference>
<evidence type="ECO:0000259" key="3">
    <source>
        <dbReference type="PROSITE" id="PS50110"/>
    </source>
</evidence>
<dbReference type="InterPro" id="IPR050595">
    <property type="entry name" value="Bact_response_regulator"/>
</dbReference>
<protein>
    <submittedName>
        <fullName evidence="4">Response regulator receiver domain-containing protein</fullName>
    </submittedName>
</protein>
<feature type="modified residue" description="4-aspartylphosphate" evidence="2">
    <location>
        <position position="52"/>
    </location>
</feature>
<dbReference type="PANTHER" id="PTHR44591">
    <property type="entry name" value="STRESS RESPONSE REGULATOR PROTEIN 1"/>
    <property type="match status" value="1"/>
</dbReference>
<proteinExistence type="predicted"/>
<reference evidence="4 5" key="1">
    <citation type="submission" date="2016-10" db="EMBL/GenBank/DDBJ databases">
        <authorList>
            <person name="de Groot N.N."/>
        </authorList>
    </citation>
    <scope>NUCLEOTIDE SEQUENCE [LARGE SCALE GENOMIC DNA]</scope>
    <source>
        <strain evidence="4 5">DSM 22024</strain>
    </source>
</reference>
<feature type="domain" description="Response regulatory" evidence="3">
    <location>
        <begin position="2"/>
        <end position="120"/>
    </location>
</feature>